<organism evidence="2 3">
    <name type="scientific">Nonomuraea roseola</name>
    <dbReference type="NCBI Taxonomy" id="46179"/>
    <lineage>
        <taxon>Bacteria</taxon>
        <taxon>Bacillati</taxon>
        <taxon>Actinomycetota</taxon>
        <taxon>Actinomycetes</taxon>
        <taxon>Streptosporangiales</taxon>
        <taxon>Streptosporangiaceae</taxon>
        <taxon>Nonomuraea</taxon>
    </lineage>
</organism>
<evidence type="ECO:0000313" key="3">
    <source>
        <dbReference type="Proteomes" id="UP001589646"/>
    </source>
</evidence>
<dbReference type="EMBL" id="JBHMCE010000004">
    <property type="protein sequence ID" value="MFB9527566.1"/>
    <property type="molecule type" value="Genomic_DNA"/>
</dbReference>
<reference evidence="2 3" key="1">
    <citation type="submission" date="2024-09" db="EMBL/GenBank/DDBJ databases">
        <authorList>
            <person name="Sun Q."/>
            <person name="Mori K."/>
        </authorList>
    </citation>
    <scope>NUCLEOTIDE SEQUENCE [LARGE SCALE GENOMIC DNA]</scope>
    <source>
        <strain evidence="2 3">JCM 3323</strain>
    </source>
</reference>
<comment type="caution">
    <text evidence="2">The sequence shown here is derived from an EMBL/GenBank/DDBJ whole genome shotgun (WGS) entry which is preliminary data.</text>
</comment>
<feature type="signal peptide" evidence="1">
    <location>
        <begin position="1"/>
        <end position="21"/>
    </location>
</feature>
<gene>
    <name evidence="2" type="ORF">ACFFRN_13185</name>
</gene>
<dbReference type="RefSeq" id="WP_346127217.1">
    <property type="nucleotide sequence ID" value="NZ_BAAAXC010000015.1"/>
</dbReference>
<keyword evidence="1" id="KW-0732">Signal</keyword>
<keyword evidence="3" id="KW-1185">Reference proteome</keyword>
<dbReference type="Proteomes" id="UP001589646">
    <property type="component" value="Unassembled WGS sequence"/>
</dbReference>
<accession>A0ABV5PYJ3</accession>
<sequence>MAVHLTGGVVLAAVLAAPAFAASPASEPPPSPPLFGEHSLLGVSSLSDLLGMYERDVPIPVTSIPANGGFPAGKFRIRRGTERSMCIGWKGWADANPDPDPERPRVGGVPCADATAIWSYRAATRQLVASDGRCLALIPPHSSRHRPLPGLKTCDTSDPQQHWVAFANMTDFKKPDGTHRIVRVEDRRDALAMYSPSYAVFLAGTDNSFALQAE</sequence>
<proteinExistence type="predicted"/>
<feature type="chain" id="PRO_5046083643" description="Ricin B lectin domain-containing protein" evidence="1">
    <location>
        <begin position="22"/>
        <end position="214"/>
    </location>
</feature>
<name>A0ABV5PYJ3_9ACTN</name>
<evidence type="ECO:0008006" key="4">
    <source>
        <dbReference type="Google" id="ProtNLM"/>
    </source>
</evidence>
<evidence type="ECO:0000313" key="2">
    <source>
        <dbReference type="EMBL" id="MFB9527566.1"/>
    </source>
</evidence>
<protein>
    <recommendedName>
        <fullName evidence="4">Ricin B lectin domain-containing protein</fullName>
    </recommendedName>
</protein>
<evidence type="ECO:0000256" key="1">
    <source>
        <dbReference type="SAM" id="SignalP"/>
    </source>
</evidence>